<evidence type="ECO:0000313" key="2">
    <source>
        <dbReference type="EMBL" id="UTN92936.1"/>
    </source>
</evidence>
<organism evidence="2 3">
    <name type="scientific">Gordonia phage Finkle</name>
    <dbReference type="NCBI Taxonomy" id="2926099"/>
    <lineage>
        <taxon>Viruses</taxon>
        <taxon>Duplodnaviria</taxon>
        <taxon>Heunggongvirae</taxon>
        <taxon>Uroviricota</taxon>
        <taxon>Caudoviricetes</taxon>
        <taxon>Finkelvirus</taxon>
        <taxon>Finkelvirus finkel</taxon>
    </lineage>
</organism>
<sequence length="1837" mass="193147">MTLIVAELLAKLGVDDTGFSSSMQGAQGQYQATARSASQMAQSVEKSAAKVQSARASEQAAAVRVQAAEQALNNLRASGTTDALKLAQAESKLQSALAAQNSAAVRAAEAARGLSAAQRAQSSAGDRVASANQKVISSTNNLAQAANVAKGALAAMGIGFSLNQVVQGLTQSVQAARALGAQTNQMNVIFGEGKAEIQQWGSTAAQTMRMSQREAQGAAIQFATFGKAMGLTGDQLVTFSKEQSKLAADLASFQGIPVAEAIQAMGSAYAGETETMRQYGVLIDDNTLKQTALAHGMQITGGNLTQVQKSQAIYLAMQEQLAYVNGDVERSNGKFGASLKTLTANLEETQAVVGQKLIPVVQPFVDLLAGPGLGAVEGIAGAVGAAGSAFGSLPGPVQAALAGVVAWKLGTTVAMRVAGDQITGLRDRASGAFSNMQQSMSNMQRAAAVSGRSMSNFGAGIAVIGRNVPILDRMRTSFIEAAAGAERFPRSAGLAAGAMTGMKGAASGLLGVMGGPWGLAIAGATAALGVWMSKKQEDQTASEAAKNATQEWADVLTQSNGAIDANVKKFAAKKIAETDAYKTAEKLGISQEELTNKVLEGRDAYDAWYAAMYRKGKDSGKWRESDMAGMAGEVQRIAEQFDEGKDKALQMAKGTGDVKVSFDGSSKAAGAMSQAMVEFSESTDGAASKVDKLSKALNTLRDDRLTEEEALQASSSAIKDLAEAWGQVDAAAVKADGSINFDTPDAIAKYGALQDKVVDLGKTYDQTAAAAMEHARAENMGPAEALDYVRSKVDPLRQSLIDQATAAGVSAEAAERMADRYLGVPSEILTKLDLQGTEAAIAKLNQVQVKGAQPVQGKYTMVDNTPEVRAKLDYLKIKYSVIDGKLVISDEDAKKAQSALETLGVTTETLPDGFVKITDTSDANIARLKALGIEVQRLPDGTIVINPDDAEFWRRVTKAQEDGRKKIYVDMIQRGASDWEAEFHANLVQKSQEQGLSNADGSITEYASGGVRPAGVQSMPDQAIIEKGRGRGLVRWAEGETWWESYIPGAPSKRKRSTAILSETARRFGYGLVPFDAMRGVLSILQRGDYTSSLSSVGIEEDSAVVDFLMKRRAGQKDSPLTSLQKDIAALMTGGGALLRGQYDGVLSRRFNIEEDSPWIAQFFGPRGPSMMRAYADGAITGGTVQLGNISGEGITTGEQQSMWDAVRSKFGDAVLSSATRSVQTEGHADYHNAGRAIDISGPSMGAIAAWIAQTYPDSMELIHSPFSHNIKDGKDVGDGMSFYGAGTMSGHQDHVHWALGHDATVGANGAGAQQIQDVTLTQSSSREDVARKIIAEGRKRGYTDDQIKAVLATAIQESNLDPGASGGGGAWHGIFQQDESYEGRDDPNANVTGFYDRLDEKRAADPDADIYDQIFWLQQRPGESSAADAVANGRQGYLSEIKSQDDAAAKMLADIGPSVGTGADTGASDSGVGSQVYVTGGHLDSVGSGYTPSATTSSTSDSTTSTTSSSTQPAPERKRLFTLGGNRWPFYNGSPEQPKAEKSSPDTTSKTKKGPAAPSESSIAAAQAAVEKAKRSQAEAVEKQRIAEMRLDEVRSNPKAKPSQIAAAEESVARAKNAVTDATDKQRVAEMRLQEIQNKQAAATTQSAPPVKRLNGGTIPGVGRGDIIPMMGEPGEEVIRRPVAERYRGALQHLNRTGRWPEHHQEGGTVGGFTSGFGGYTDPAVAKVGILDHAPGYYLEQLYRLGVAGYGGAAMAASAIGPDGSFQGLSTGSASFPILDDIAQKLDEVIKEGRVGSIGIYVGEGGQIVVEDMGKLRQTQDKAVGDAMMRSAAMRA</sequence>
<dbReference type="KEGG" id="vg:80018919"/>
<feature type="compositionally biased region" description="Low complexity" evidence="1">
    <location>
        <begin position="1556"/>
        <end position="1571"/>
    </location>
</feature>
<feature type="compositionally biased region" description="Low complexity" evidence="1">
    <location>
        <begin position="1492"/>
        <end position="1512"/>
    </location>
</feature>
<evidence type="ECO:0000313" key="3">
    <source>
        <dbReference type="Proteomes" id="UP001060355"/>
    </source>
</evidence>
<proteinExistence type="predicted"/>
<feature type="region of interest" description="Disordered" evidence="1">
    <location>
        <begin position="1486"/>
        <end position="1577"/>
    </location>
</feature>
<evidence type="ECO:0000256" key="1">
    <source>
        <dbReference type="SAM" id="MobiDB-lite"/>
    </source>
</evidence>
<dbReference type="GeneID" id="80018919"/>
<dbReference type="RefSeq" id="YP_010754330.1">
    <property type="nucleotide sequence ID" value="NC_073459.1"/>
</dbReference>
<dbReference type="EMBL" id="ON456347">
    <property type="protein sequence ID" value="UTN92936.1"/>
    <property type="molecule type" value="Genomic_DNA"/>
</dbReference>
<dbReference type="Proteomes" id="UP001060355">
    <property type="component" value="Segment"/>
</dbReference>
<dbReference type="Gene3D" id="1.10.530.10">
    <property type="match status" value="1"/>
</dbReference>
<feature type="region of interest" description="Disordered" evidence="1">
    <location>
        <begin position="1641"/>
        <end position="1660"/>
    </location>
</feature>
<keyword evidence="3" id="KW-1185">Reference proteome</keyword>
<gene>
    <name evidence="2" type="primary">17</name>
    <name evidence="2" type="ORF">SEA_FINKLE_17</name>
</gene>
<accession>A0A9E7NIK3</accession>
<name>A0A9E7NIK3_9CAUD</name>
<protein>
    <submittedName>
        <fullName evidence="2">Tape measure protein</fullName>
    </submittedName>
</protein>
<reference evidence="2" key="1">
    <citation type="submission" date="2022-05" db="EMBL/GenBank/DDBJ databases">
        <authorList>
            <person name="Ashby S."/>
            <person name="Bressette G."/>
            <person name="Brown S."/>
            <person name="Charles S."/>
            <person name="Neely M.N."/>
            <person name="Molloy S.D."/>
            <person name="Garlena R.A."/>
            <person name="Russell D.A."/>
            <person name="Jacobs-Sera D."/>
            <person name="Hatfull G.F."/>
        </authorList>
    </citation>
    <scope>NUCLEOTIDE SEQUENCE</scope>
</reference>